<keyword evidence="4" id="KW-0720">Serine protease</keyword>
<evidence type="ECO:0000256" key="3">
    <source>
        <dbReference type="ARBA" id="ARBA00022801"/>
    </source>
</evidence>
<name>A0ABS5E9R1_9PROT</name>
<accession>A0ABS5E9R1</accession>
<evidence type="ECO:0000256" key="2">
    <source>
        <dbReference type="ARBA" id="ARBA00022670"/>
    </source>
</evidence>
<dbReference type="NCBIfam" id="TIGR00706">
    <property type="entry name" value="SppA_dom"/>
    <property type="match status" value="1"/>
</dbReference>
<dbReference type="InterPro" id="IPR004635">
    <property type="entry name" value="Pept_S49_SppA"/>
</dbReference>
<keyword evidence="5" id="KW-1133">Transmembrane helix</keyword>
<dbReference type="PANTHER" id="PTHR42987">
    <property type="entry name" value="PEPTIDASE S49"/>
    <property type="match status" value="1"/>
</dbReference>
<dbReference type="InterPro" id="IPR029045">
    <property type="entry name" value="ClpP/crotonase-like_dom_sf"/>
</dbReference>
<keyword evidence="3" id="KW-0378">Hydrolase</keyword>
<organism evidence="7 8">
    <name type="scientific">Neokomagataea anthophila</name>
    <dbReference type="NCBI Taxonomy" id="2826925"/>
    <lineage>
        <taxon>Bacteria</taxon>
        <taxon>Pseudomonadati</taxon>
        <taxon>Pseudomonadota</taxon>
        <taxon>Alphaproteobacteria</taxon>
        <taxon>Acetobacterales</taxon>
        <taxon>Acetobacteraceae</taxon>
        <taxon>Neokomagataea</taxon>
    </lineage>
</organism>
<evidence type="ECO:0000256" key="4">
    <source>
        <dbReference type="ARBA" id="ARBA00022825"/>
    </source>
</evidence>
<evidence type="ECO:0000256" key="1">
    <source>
        <dbReference type="ARBA" id="ARBA00008683"/>
    </source>
</evidence>
<dbReference type="EMBL" id="JAGRQH010000012">
    <property type="protein sequence ID" value="MBR0560642.1"/>
    <property type="molecule type" value="Genomic_DNA"/>
</dbReference>
<comment type="caution">
    <text evidence="7">The sequence shown here is derived from an EMBL/GenBank/DDBJ whole genome shotgun (WGS) entry which is preliminary data.</text>
</comment>
<keyword evidence="2" id="KW-0645">Protease</keyword>
<dbReference type="Pfam" id="PF01343">
    <property type="entry name" value="Peptidase_S49"/>
    <property type="match status" value="1"/>
</dbReference>
<feature type="domain" description="Peptidase S49" evidence="6">
    <location>
        <begin position="111"/>
        <end position="258"/>
    </location>
</feature>
<protein>
    <submittedName>
        <fullName evidence="7">Signal peptide peptidase SppA</fullName>
    </submittedName>
</protein>
<keyword evidence="5" id="KW-0812">Transmembrane</keyword>
<proteinExistence type="inferred from homology"/>
<keyword evidence="5" id="KW-0472">Membrane</keyword>
<dbReference type="SUPFAM" id="SSF52096">
    <property type="entry name" value="ClpP/crotonase"/>
    <property type="match status" value="1"/>
</dbReference>
<dbReference type="Gene3D" id="3.90.226.10">
    <property type="entry name" value="2-enoyl-CoA Hydratase, Chain A, domain 1"/>
    <property type="match status" value="1"/>
</dbReference>
<reference evidence="7 8" key="1">
    <citation type="submission" date="2021-04" db="EMBL/GenBank/DDBJ databases">
        <title>The complete genome sequence of Neokomagataea sp. TBRC 2177.</title>
        <authorList>
            <person name="Charoenyingcharoen P."/>
            <person name="Yukphan P."/>
        </authorList>
    </citation>
    <scope>NUCLEOTIDE SEQUENCE [LARGE SCALE GENOMIC DNA]</scope>
    <source>
        <strain evidence="7 8">TBRC 2177</strain>
    </source>
</reference>
<feature type="transmembrane region" description="Helical" evidence="5">
    <location>
        <begin position="21"/>
        <end position="44"/>
    </location>
</feature>
<sequence length="319" mass="34399">MPVNNDAEKRVMLSLQRRRLLRWRVGAVCSFSVALFLCVMPSSLRHTPHAKSPHIARLTIDGVIGDDVSVQEQAVYHAAKDPLVTGLLVVVNSPGGAVTGGERLHDAIAQFAAVKPVAVSMGALGASAAYMLSAPAQHIVAEPSTLTGSIGVIMEHYDVSPLLGRLGVSSAPIMSGAMKDQGDMTVPISPEGHEMLQGIVHDLFDQFVMMVAQGRHMDQAKVRALADGRAYTGHQAIVLGLIDELGNERTARLWLRHRLGITSGKYPVSEIGVRHDEHRFLGFSYKTMMGSLLGDAMVRHFEMTSALETLDGPVAILSW</sequence>
<dbReference type="InterPro" id="IPR002142">
    <property type="entry name" value="Peptidase_S49"/>
</dbReference>
<dbReference type="Proteomes" id="UP000677812">
    <property type="component" value="Unassembled WGS sequence"/>
</dbReference>
<comment type="similarity">
    <text evidence="1">Belongs to the peptidase S49 family.</text>
</comment>
<evidence type="ECO:0000256" key="5">
    <source>
        <dbReference type="SAM" id="Phobius"/>
    </source>
</evidence>
<dbReference type="InterPro" id="IPR047272">
    <property type="entry name" value="S49_SppA_C"/>
</dbReference>
<dbReference type="Gene3D" id="6.20.330.10">
    <property type="match status" value="1"/>
</dbReference>
<evidence type="ECO:0000313" key="8">
    <source>
        <dbReference type="Proteomes" id="UP000677812"/>
    </source>
</evidence>
<keyword evidence="8" id="KW-1185">Reference proteome</keyword>
<dbReference type="PANTHER" id="PTHR42987:SF4">
    <property type="entry name" value="PROTEASE SOHB-RELATED"/>
    <property type="match status" value="1"/>
</dbReference>
<dbReference type="CDD" id="cd07023">
    <property type="entry name" value="S49_Sppa_N_C"/>
    <property type="match status" value="1"/>
</dbReference>
<evidence type="ECO:0000259" key="6">
    <source>
        <dbReference type="Pfam" id="PF01343"/>
    </source>
</evidence>
<gene>
    <name evidence="7" type="primary">sppA</name>
    <name evidence="7" type="ORF">KB213_11340</name>
</gene>
<evidence type="ECO:0000313" key="7">
    <source>
        <dbReference type="EMBL" id="MBR0560642.1"/>
    </source>
</evidence>